<dbReference type="Proteomes" id="UP000068447">
    <property type="component" value="Chromosome"/>
</dbReference>
<evidence type="ECO:0000313" key="2">
    <source>
        <dbReference type="EMBL" id="ALS99330.1"/>
    </source>
</evidence>
<sequence length="216" mass="23934">MRFMKSLLSVALASAVVAPAMAKNPYARPDGSWISLNGTVVESDADGFILDYGEGIVTVEMDDWDWYGDAYPILGGDQVKVNGRVDDDLYETTSIEANSVYVKDLNTYFYANDADEEALLAPDMTTVYIDNDLRLTGTVTKVDGREFTIDTGRREVTVDTSQMLYNPMDDKGFQQIDKGEFVSVTGDFDIGIFESNELVAESITTLYRDKTKNADS</sequence>
<gene>
    <name evidence="2" type="ORF">AT746_14395</name>
</gene>
<keyword evidence="1" id="KW-0732">Signal</keyword>
<accession>A0A0U3AN01</accession>
<dbReference type="KEGG" id="lal:AT746_14395"/>
<dbReference type="OrthoDB" id="8482074at2"/>
<reference evidence="2 3" key="1">
    <citation type="submission" date="2015-12" db="EMBL/GenBank/DDBJ databases">
        <title>Complete genome of Lacimicrobium alkaliphilum KCTC 32984.</title>
        <authorList>
            <person name="Kim S.-G."/>
            <person name="Lee Y.-J."/>
        </authorList>
    </citation>
    <scope>NUCLEOTIDE SEQUENCE [LARGE SCALE GENOMIC DNA]</scope>
    <source>
        <strain evidence="2 3">YelD216</strain>
    </source>
</reference>
<proteinExistence type="predicted"/>
<feature type="chain" id="PRO_5006836097" description="Bacterial OB-fold domain-containing protein" evidence="1">
    <location>
        <begin position="23"/>
        <end position="216"/>
    </location>
</feature>
<keyword evidence="3" id="KW-1185">Reference proteome</keyword>
<dbReference type="InterPro" id="IPR036700">
    <property type="entry name" value="BOBF_sf"/>
</dbReference>
<evidence type="ECO:0000256" key="1">
    <source>
        <dbReference type="SAM" id="SignalP"/>
    </source>
</evidence>
<dbReference type="RefSeq" id="WP_062481470.1">
    <property type="nucleotide sequence ID" value="NZ_CP013650.1"/>
</dbReference>
<dbReference type="AlphaFoldDB" id="A0A0U3AN01"/>
<name>A0A0U3AN01_9ALTE</name>
<feature type="signal peptide" evidence="1">
    <location>
        <begin position="1"/>
        <end position="22"/>
    </location>
</feature>
<organism evidence="2 3">
    <name type="scientific">Lacimicrobium alkaliphilum</name>
    <dbReference type="NCBI Taxonomy" id="1526571"/>
    <lineage>
        <taxon>Bacteria</taxon>
        <taxon>Pseudomonadati</taxon>
        <taxon>Pseudomonadota</taxon>
        <taxon>Gammaproteobacteria</taxon>
        <taxon>Alteromonadales</taxon>
        <taxon>Alteromonadaceae</taxon>
        <taxon>Lacimicrobium</taxon>
    </lineage>
</organism>
<dbReference type="SUPFAM" id="SSF101756">
    <property type="entry name" value="Hypothetical protein YgiW"/>
    <property type="match status" value="1"/>
</dbReference>
<protein>
    <recommendedName>
        <fullName evidence="4">Bacterial OB-fold domain-containing protein</fullName>
    </recommendedName>
</protein>
<dbReference type="Gene3D" id="2.40.50.200">
    <property type="entry name" value="Bacterial OB-fold"/>
    <property type="match status" value="1"/>
</dbReference>
<evidence type="ECO:0000313" key="3">
    <source>
        <dbReference type="Proteomes" id="UP000068447"/>
    </source>
</evidence>
<dbReference type="EMBL" id="CP013650">
    <property type="protein sequence ID" value="ALS99330.1"/>
    <property type="molecule type" value="Genomic_DNA"/>
</dbReference>
<evidence type="ECO:0008006" key="4">
    <source>
        <dbReference type="Google" id="ProtNLM"/>
    </source>
</evidence>